<dbReference type="Pfam" id="PF00550">
    <property type="entry name" value="PP-binding"/>
    <property type="match status" value="2"/>
</dbReference>
<dbReference type="EMBL" id="JAUSUT010000001">
    <property type="protein sequence ID" value="MDQ0377608.1"/>
    <property type="molecule type" value="Genomic_DNA"/>
</dbReference>
<dbReference type="InterPro" id="IPR001242">
    <property type="entry name" value="Condensation_dom"/>
</dbReference>
<feature type="domain" description="Carrier" evidence="5">
    <location>
        <begin position="950"/>
        <end position="1025"/>
    </location>
</feature>
<dbReference type="CDD" id="cd19540">
    <property type="entry name" value="LCL_NRPS-like"/>
    <property type="match status" value="1"/>
</dbReference>
<dbReference type="PROSITE" id="PS50075">
    <property type="entry name" value="CARRIER"/>
    <property type="match status" value="2"/>
</dbReference>
<keyword evidence="2" id="KW-0596">Phosphopantetheine</keyword>
<dbReference type="InterPro" id="IPR042099">
    <property type="entry name" value="ANL_N_sf"/>
</dbReference>
<dbReference type="InterPro" id="IPR036736">
    <property type="entry name" value="ACP-like_sf"/>
</dbReference>
<dbReference type="InterPro" id="IPR006162">
    <property type="entry name" value="Ppantetheine_attach_site"/>
</dbReference>
<dbReference type="Gene3D" id="3.30.559.30">
    <property type="entry name" value="Nonribosomal peptide synthetase, condensation domain"/>
    <property type="match status" value="3"/>
</dbReference>
<evidence type="ECO:0000256" key="1">
    <source>
        <dbReference type="ARBA" id="ARBA00001957"/>
    </source>
</evidence>
<dbReference type="InterPro" id="IPR020845">
    <property type="entry name" value="AMP-binding_CS"/>
</dbReference>
<keyword evidence="3" id="KW-0597">Phosphoprotein</keyword>
<dbReference type="RefSeq" id="WP_306990093.1">
    <property type="nucleotide sequence ID" value="NZ_JAUSUT010000001.1"/>
</dbReference>
<evidence type="ECO:0000313" key="7">
    <source>
        <dbReference type="Proteomes" id="UP001229651"/>
    </source>
</evidence>
<evidence type="ECO:0000259" key="5">
    <source>
        <dbReference type="PROSITE" id="PS50075"/>
    </source>
</evidence>
<dbReference type="CDD" id="cd19531">
    <property type="entry name" value="LCL_NRPS-like"/>
    <property type="match status" value="1"/>
</dbReference>
<dbReference type="Gene3D" id="1.10.1200.10">
    <property type="entry name" value="ACP-like"/>
    <property type="match status" value="2"/>
</dbReference>
<dbReference type="SUPFAM" id="SSF52777">
    <property type="entry name" value="CoA-dependent acyltransferases"/>
    <property type="match status" value="6"/>
</dbReference>
<dbReference type="Gene3D" id="3.40.50.12780">
    <property type="entry name" value="N-terminal domain of ligase-like"/>
    <property type="match status" value="2"/>
</dbReference>
<dbReference type="SUPFAM" id="SSF56801">
    <property type="entry name" value="Acetyl-CoA synthetase-like"/>
    <property type="match status" value="2"/>
</dbReference>
<dbReference type="Proteomes" id="UP001229651">
    <property type="component" value="Unassembled WGS sequence"/>
</dbReference>
<dbReference type="InterPro" id="IPR023213">
    <property type="entry name" value="CAT-like_dom_sf"/>
</dbReference>
<dbReference type="Pfam" id="PF00501">
    <property type="entry name" value="AMP-binding"/>
    <property type="match status" value="3"/>
</dbReference>
<dbReference type="NCBIfam" id="TIGR01733">
    <property type="entry name" value="AA-adenyl-dom"/>
    <property type="match status" value="2"/>
</dbReference>
<dbReference type="InterPro" id="IPR000873">
    <property type="entry name" value="AMP-dep_synth/lig_dom"/>
</dbReference>
<dbReference type="Pfam" id="PF13193">
    <property type="entry name" value="AMP-binding_C"/>
    <property type="match status" value="1"/>
</dbReference>
<evidence type="ECO:0000256" key="3">
    <source>
        <dbReference type="ARBA" id="ARBA00022553"/>
    </source>
</evidence>
<dbReference type="PROSITE" id="PS00012">
    <property type="entry name" value="PHOSPHOPANTETHEINE"/>
    <property type="match status" value="2"/>
</dbReference>
<dbReference type="Gene3D" id="3.30.559.10">
    <property type="entry name" value="Chloramphenicol acetyltransferase-like domain"/>
    <property type="match status" value="3"/>
</dbReference>
<dbReference type="Gene3D" id="3.30.300.30">
    <property type="match status" value="2"/>
</dbReference>
<dbReference type="SUPFAM" id="SSF47336">
    <property type="entry name" value="ACP-like"/>
    <property type="match status" value="2"/>
</dbReference>
<feature type="region of interest" description="Disordered" evidence="4">
    <location>
        <begin position="933"/>
        <end position="952"/>
    </location>
</feature>
<evidence type="ECO:0000256" key="4">
    <source>
        <dbReference type="SAM" id="MobiDB-lite"/>
    </source>
</evidence>
<keyword evidence="7" id="KW-1185">Reference proteome</keyword>
<evidence type="ECO:0000313" key="6">
    <source>
        <dbReference type="EMBL" id="MDQ0377608.1"/>
    </source>
</evidence>
<dbReference type="PANTHER" id="PTHR45527:SF1">
    <property type="entry name" value="FATTY ACID SYNTHASE"/>
    <property type="match status" value="1"/>
</dbReference>
<protein>
    <submittedName>
        <fullName evidence="6">Amino acid adenylation domain-containing protein</fullName>
    </submittedName>
</protein>
<dbReference type="PROSITE" id="PS00455">
    <property type="entry name" value="AMP_BINDING"/>
    <property type="match status" value="2"/>
</dbReference>
<dbReference type="Pfam" id="PF00668">
    <property type="entry name" value="Condensation"/>
    <property type="match status" value="3"/>
</dbReference>
<organism evidence="6 7">
    <name type="scientific">Amycolatopsis thermophila</name>
    <dbReference type="NCBI Taxonomy" id="206084"/>
    <lineage>
        <taxon>Bacteria</taxon>
        <taxon>Bacillati</taxon>
        <taxon>Actinomycetota</taxon>
        <taxon>Actinomycetes</taxon>
        <taxon>Pseudonocardiales</taxon>
        <taxon>Pseudonocardiaceae</taxon>
        <taxon>Amycolatopsis</taxon>
    </lineage>
</organism>
<dbReference type="InterPro" id="IPR010071">
    <property type="entry name" value="AA_adenyl_dom"/>
</dbReference>
<dbReference type="InterPro" id="IPR020806">
    <property type="entry name" value="PKS_PP-bd"/>
</dbReference>
<dbReference type="SMART" id="SM00823">
    <property type="entry name" value="PKS_PP"/>
    <property type="match status" value="2"/>
</dbReference>
<comment type="caution">
    <text evidence="6">The sequence shown here is derived from an EMBL/GenBank/DDBJ whole genome shotgun (WGS) entry which is preliminary data.</text>
</comment>
<reference evidence="6 7" key="1">
    <citation type="submission" date="2023-07" db="EMBL/GenBank/DDBJ databases">
        <title>Sequencing the genomes of 1000 actinobacteria strains.</title>
        <authorList>
            <person name="Klenk H.-P."/>
        </authorList>
    </citation>
    <scope>NUCLEOTIDE SEQUENCE [LARGE SCALE GENOMIC DNA]</scope>
    <source>
        <strain evidence="6 7">DSM 45805</strain>
    </source>
</reference>
<accession>A0ABU0EQP7</accession>
<dbReference type="InterPro" id="IPR009081">
    <property type="entry name" value="PP-bd_ACP"/>
</dbReference>
<dbReference type="PANTHER" id="PTHR45527">
    <property type="entry name" value="NONRIBOSOMAL PEPTIDE SYNTHETASE"/>
    <property type="match status" value="1"/>
</dbReference>
<gene>
    <name evidence="6" type="ORF">FB470_001602</name>
</gene>
<dbReference type="InterPro" id="IPR025110">
    <property type="entry name" value="AMP-bd_C"/>
</dbReference>
<proteinExistence type="predicted"/>
<comment type="cofactor">
    <cofactor evidence="1">
        <name>pantetheine 4'-phosphate</name>
        <dbReference type="ChEBI" id="CHEBI:47942"/>
    </cofactor>
</comment>
<dbReference type="InterPro" id="IPR045851">
    <property type="entry name" value="AMP-bd_C_sf"/>
</dbReference>
<evidence type="ECO:0000256" key="2">
    <source>
        <dbReference type="ARBA" id="ARBA00022450"/>
    </source>
</evidence>
<sequence length="2397" mass="260735">MSDLAARKRELLRRRLAQAGLASTTSIPKRDSDDDLPLSYAQSRMWFLQQLDPTSPAYNVCLAITLRGGLDRAALQRSFQRLVERHEILRTRYVAAADGEPRQVVDPYAVVTMPESDLRALSEEDRDRTIERVAREESAHAFDLAKEHSLRLRLLRRADDDHVLVLTVHHIAWDGYTFNTLSGDLSALYREDTTGEPSGLEPLPVQYADFAVWQRKTLTDEKLAGDLDYWRRELTQAPENLPLPTDLPRPAARSDRGDRRFRTFDPAVTERIGEFAQANGVTPFMAVFAGYAALLSRWTGVTDVPIGSASMNRDAGEVERLIGNFGNTLVLRADLSGDPTFAELVERVRRMCTDGYAHQDLPFDLLVERLRPPRVPGRSVLFDVMLLFLTQGLQGFDLPGVEASWETVHNDTTQFDLALEAFLVDGSTRVEATYSTELFTPATVDRFLAHLESLLGAALADPDRPVSRLEFFAGTALTGDTREVPGTTLPELFGAQVARTPDATAVVFEGSSLTYAELDRRASVLARQLAGAGVGPERVVGVRLDRSLDLIVSLLAVLKAGGAYLPLDPSYPVERLDMMVEDARPTVVLPAALDGEGELWAAGPDNPAYVIYTSGSTGRPKGVVVTHRAIVNRLLWMQHEYGLTAEDRVLQKTPSSFDVSVWEFFWPLITGATLVFAKPDGHKDPDYLAELIARERVTTVHFVPSMLRAFVESGARPSTLRRVICSGEALPSDLARALPHVHNLYGPTEAAVDVSHWPVGEGAGTGTVPIGRPVWNTSLHVLDRHLQPVAPGATGELYLGGVQLARGYLNRPSLTASRFVAGPDGTRLYRTGDLVRRTGDALEFLGRADDQVKIRGFRVEPGEVEAALTALPEVVSAGVVARPERQQLIGYVVAKPGTDAATIRRQLGATLPEHLVPSVVTFLDELPLSPNGKLDRKALPEPGATTAAEEPETGRERALAALFADLLGVPRVGRHDDFFSLGGHSLLVTRLVGRIRDDLGIDIAIGTVFDAPTVARLATALDGGTRRRPALTPMPRPRRTPLSSAQQRLWFLYRLEGPSATYNVPFAVRLDGPLDVDALRAALADVVSRHEVLRTIYPEFEGKPYQQVLDTVPPLIVGHGSPRDAARRAFGLDREPPFEARLFRDGDSHVLSLLTHHIASDGWSAERLLADLTTAYTARSHGRSPGWAPLPVQYADYALWQRDLLGNDADPDSLAATQLAYWTRQLAGLPDEITLPTDRARPADPSFAGDAVGFRLSPEIHRALAELARQSGATVFMVVQAAVATLLARMGAGEDVPIGAPVAGRADSALDGLVGFFVNNLVLRTDLTGDPTFRQLVDRVRRTDLEAFAHQDLPFERLVEALNPARSMGRHPLFQVMLAHQRAPAGPVPFGGASLREEHVDFYAARLDLSFHLFEQDAGIDGWLVYRTDLFEKSTVDDLVARLVRLVEDLVTEPDQRLSAISVLTAGDALPDGAAREVPETTLPELFAAQAARTPDATAVVFEGESLTYAELDARATALAKRLAGAGVGPERIVGIRQDRSLDLIVSLLGVLKAGGAYLPLDPSYPAERLNTMIEDAQPTVVLPAALAGEGEPRAAGPDNPAYLIYTSGSTGRPKGVVVTHRAIVNRLLWMQHAYRLTAEDRVLQKTPSSFDVSVWEFFWPLITGATLVFAKPDGHKDPDYLAELIARERVTTVHFVPSMLRAFVEAGGDLSALTRVICSGEALPSDLGQANVHNLYGPTEAAVDVTFWPCSEGAGDGTVPIGRPVWNTQVHVLDRYLRPVPPGVTGELYLGGVQLARGYLNRPGLTASRFVAGPGGRLYRTGDLVKHRNGVLEFVGRADDQVKLRGFRIEPGEVEVELTRAGARSAVAVVRDERLIAYVVGRVDADSLARRLPDHMIPSAIVQLDEFPLTPSGKLDRTALPAPDFAGLAGRAEPATEREAVLCRLFGEVLGLDEVGAQDSFFTLGGDSIVSVQLVSRARKAGLTITPRQVFEQRTPAGLAAVAGTAVTAADDGTGRVEPTPIMRWSERGLAQAMLLVAPGGLTHGGLVRVVRAVLDRHDVLRARWEDGSLVIPPDPADATDAAEIVRDATGGLDAELRAARERLSDERMVQVVRFPDRVLIVADHLVVDGVSWRILMDDLAEAWDGGELHRTGTSFRRWSELLAAQDRGAETELWRGILEGADPVFQPGGERCETEFTVPLPDGAEQAGVRELLISAFAEALETWRGRGDAVIAVEGHGREEQLGADLSATVGWFTTIFPVRLRPGARLRDIRDQLESFPDHGLGYGLLRPLGLPEPTIVVNYLGRLRGGDGSPWSVAPEAPVLRLPPCVEQWAMAVDAVSVDGYLRVAITGPAVPELTELFRTALTGSTPSPADTALVDVTDEDIDEFEEELGTW</sequence>
<name>A0ABU0EQP7_9PSEU</name>
<feature type="domain" description="Carrier" evidence="5">
    <location>
        <begin position="1934"/>
        <end position="2008"/>
    </location>
</feature>
<dbReference type="CDD" id="cd17646">
    <property type="entry name" value="A_NRPS_AB3403-like"/>
    <property type="match status" value="2"/>
</dbReference>